<proteinExistence type="predicted"/>
<dbReference type="WBParaSite" id="ACRNAN_scaffold1657.g29763.t1">
    <property type="protein sequence ID" value="ACRNAN_scaffold1657.g29763.t1"/>
    <property type="gene ID" value="ACRNAN_scaffold1657.g29763"/>
</dbReference>
<accession>A0A914CZ26</accession>
<dbReference type="AlphaFoldDB" id="A0A914CZ26"/>
<evidence type="ECO:0000313" key="2">
    <source>
        <dbReference type="WBParaSite" id="ACRNAN_scaffold1657.g29763.t1"/>
    </source>
</evidence>
<organism evidence="1 2">
    <name type="scientific">Acrobeloides nanus</name>
    <dbReference type="NCBI Taxonomy" id="290746"/>
    <lineage>
        <taxon>Eukaryota</taxon>
        <taxon>Metazoa</taxon>
        <taxon>Ecdysozoa</taxon>
        <taxon>Nematoda</taxon>
        <taxon>Chromadorea</taxon>
        <taxon>Rhabditida</taxon>
        <taxon>Tylenchina</taxon>
        <taxon>Cephalobomorpha</taxon>
        <taxon>Cephaloboidea</taxon>
        <taxon>Cephalobidae</taxon>
        <taxon>Acrobeloides</taxon>
    </lineage>
</organism>
<protein>
    <submittedName>
        <fullName evidence="2">Uncharacterized protein</fullName>
    </submittedName>
</protein>
<reference evidence="2" key="1">
    <citation type="submission" date="2022-11" db="UniProtKB">
        <authorList>
            <consortium name="WormBaseParasite"/>
        </authorList>
    </citation>
    <scope>IDENTIFICATION</scope>
</reference>
<dbReference type="Proteomes" id="UP000887540">
    <property type="component" value="Unplaced"/>
</dbReference>
<evidence type="ECO:0000313" key="1">
    <source>
        <dbReference type="Proteomes" id="UP000887540"/>
    </source>
</evidence>
<keyword evidence="1" id="KW-1185">Reference proteome</keyword>
<name>A0A914CZ26_9BILA</name>
<sequence length="87" mass="9722">MNAETTRSSFSGLTVASRMFSTLNLTSNESDIQECSFGALMDENTNKLSFSQETEYSFNINDFEVIDNIPGLVQLFKSVYKKSGRST</sequence>